<dbReference type="CDD" id="cd18787">
    <property type="entry name" value="SF2_C_DEAD"/>
    <property type="match status" value="1"/>
</dbReference>
<organism evidence="12 13">
    <name type="scientific">Entamoeba invadens IP1</name>
    <dbReference type="NCBI Taxonomy" id="370355"/>
    <lineage>
        <taxon>Eukaryota</taxon>
        <taxon>Amoebozoa</taxon>
        <taxon>Evosea</taxon>
        <taxon>Archamoebae</taxon>
        <taxon>Mastigamoebida</taxon>
        <taxon>Entamoebidae</taxon>
        <taxon>Entamoeba</taxon>
    </lineage>
</organism>
<keyword evidence="13" id="KW-1185">Reference proteome</keyword>
<keyword evidence="2 8" id="KW-0547">Nucleotide-binding</keyword>
<gene>
    <name evidence="12" type="ORF">EIN_227320</name>
</gene>
<keyword evidence="6" id="KW-0694">RNA-binding</keyword>
<dbReference type="GO" id="GO:0005524">
    <property type="term" value="F:ATP binding"/>
    <property type="evidence" value="ECO:0007669"/>
    <property type="project" value="UniProtKB-KW"/>
</dbReference>
<dbReference type="InterPro" id="IPR000629">
    <property type="entry name" value="RNA-helicase_DEAD-box_CS"/>
</dbReference>
<dbReference type="GO" id="GO:0003724">
    <property type="term" value="F:RNA helicase activity"/>
    <property type="evidence" value="ECO:0007669"/>
    <property type="project" value="UniProtKB-EC"/>
</dbReference>
<dbReference type="SMART" id="SM00490">
    <property type="entry name" value="HELICc"/>
    <property type="match status" value="1"/>
</dbReference>
<dbReference type="GO" id="GO:0016787">
    <property type="term" value="F:hydrolase activity"/>
    <property type="evidence" value="ECO:0007669"/>
    <property type="project" value="UniProtKB-KW"/>
</dbReference>
<dbReference type="VEuPathDB" id="AmoebaDB:EIN_227320"/>
<dbReference type="PROSITE" id="PS00039">
    <property type="entry name" value="DEAD_ATP_HELICASE"/>
    <property type="match status" value="1"/>
</dbReference>
<dbReference type="GO" id="GO:0003723">
    <property type="term" value="F:RNA binding"/>
    <property type="evidence" value="ECO:0007669"/>
    <property type="project" value="UniProtKB-KW"/>
</dbReference>
<evidence type="ECO:0000256" key="4">
    <source>
        <dbReference type="ARBA" id="ARBA00022806"/>
    </source>
</evidence>
<dbReference type="Pfam" id="PF00270">
    <property type="entry name" value="DEAD"/>
    <property type="match status" value="1"/>
</dbReference>
<feature type="compositionally biased region" description="Gly residues" evidence="9">
    <location>
        <begin position="527"/>
        <end position="541"/>
    </location>
</feature>
<keyword evidence="4 8" id="KW-0347">Helicase</keyword>
<dbReference type="AlphaFoldDB" id="A0A0A1U2R6"/>
<feature type="compositionally biased region" description="Basic and acidic residues" evidence="9">
    <location>
        <begin position="64"/>
        <end position="94"/>
    </location>
</feature>
<keyword evidence="5 8" id="KW-0067">ATP-binding</keyword>
<evidence type="ECO:0000313" key="13">
    <source>
        <dbReference type="Proteomes" id="UP000014680"/>
    </source>
</evidence>
<feature type="compositionally biased region" description="Basic and acidic residues" evidence="9">
    <location>
        <begin position="542"/>
        <end position="557"/>
    </location>
</feature>
<dbReference type="Pfam" id="PF00271">
    <property type="entry name" value="Helicase_C"/>
    <property type="match status" value="1"/>
</dbReference>
<feature type="compositionally biased region" description="Basic and acidic residues" evidence="9">
    <location>
        <begin position="507"/>
        <end position="519"/>
    </location>
</feature>
<evidence type="ECO:0000256" key="8">
    <source>
        <dbReference type="RuleBase" id="RU000492"/>
    </source>
</evidence>
<dbReference type="RefSeq" id="XP_004255090.1">
    <property type="nucleotide sequence ID" value="XM_004255042.1"/>
</dbReference>
<dbReference type="EC" id="3.6.4.13" evidence="1"/>
<evidence type="ECO:0000256" key="2">
    <source>
        <dbReference type="ARBA" id="ARBA00022741"/>
    </source>
</evidence>
<sequence>MSYIPPHLRNKTQESTPVNPSFSRTNESRSLHNSFTPQPSRTPSQLYRSETPTFYSAKRSSQQQRDRWSEYRDSRDDPKRAEKRAKWLSDTKEEREKMADATLNYDNLKIEVTGNNVPQKELETFYDIDMGEELDDNIFKAGFNHPMPVQKATIPVILARRDLMSCAQTGSGKTAAFLFPIISDILQNPPMPHQMSRHVTVFPSALILAPTRELGQQIHEEAVKFTQNTPIKSVCVHGGSETYPQIQEMGKGCDILVATPGRLLHFMERKIVCLSSVRFLIFDEADRMLDMGFEPQIRQICDDGEMPKVGVRQTLMFSATFPRPIQKLASDFLDDYVFITVGRVGSTVESIEQDILWVDERQKEEAVIDVLENFGKDKKGVIFVETKRGADMLENYLYDKGYMVDSIHGDRSQSDRDFSLARFKENKIQLLVATDVASRGLDIPDIEIVINYDMPNEIESYVHRVGRTGRAGKKGIAVTFINEKTQNLIPALVSLMEESKQSVPEWMNEKSSELNDRRGFGPRRSGRGSGYGGRRNGGGRFGGRDRRYEKKDDEYDVNRSVSTPIRPHFTY</sequence>
<dbReference type="InterPro" id="IPR014001">
    <property type="entry name" value="Helicase_ATP-bd"/>
</dbReference>
<dbReference type="InterPro" id="IPR001650">
    <property type="entry name" value="Helicase_C-like"/>
</dbReference>
<dbReference type="InterPro" id="IPR011545">
    <property type="entry name" value="DEAD/DEAH_box_helicase_dom"/>
</dbReference>
<evidence type="ECO:0000256" key="1">
    <source>
        <dbReference type="ARBA" id="ARBA00012552"/>
    </source>
</evidence>
<dbReference type="SUPFAM" id="SSF52540">
    <property type="entry name" value="P-loop containing nucleoside triphosphate hydrolases"/>
    <property type="match status" value="1"/>
</dbReference>
<evidence type="ECO:0000256" key="9">
    <source>
        <dbReference type="SAM" id="MobiDB-lite"/>
    </source>
</evidence>
<name>A0A0A1U2R6_ENTIV</name>
<feature type="region of interest" description="Disordered" evidence="9">
    <location>
        <begin position="505"/>
        <end position="571"/>
    </location>
</feature>
<evidence type="ECO:0000256" key="5">
    <source>
        <dbReference type="ARBA" id="ARBA00022840"/>
    </source>
</evidence>
<evidence type="ECO:0000256" key="6">
    <source>
        <dbReference type="ARBA" id="ARBA00022884"/>
    </source>
</evidence>
<accession>A0A0A1U2R6</accession>
<evidence type="ECO:0000259" key="10">
    <source>
        <dbReference type="PROSITE" id="PS51192"/>
    </source>
</evidence>
<dbReference type="SMART" id="SM00487">
    <property type="entry name" value="DEXDc"/>
    <property type="match status" value="1"/>
</dbReference>
<evidence type="ECO:0000259" key="11">
    <source>
        <dbReference type="PROSITE" id="PS51194"/>
    </source>
</evidence>
<comment type="catalytic activity">
    <reaction evidence="7">
        <text>ATP + H2O = ADP + phosphate + H(+)</text>
        <dbReference type="Rhea" id="RHEA:13065"/>
        <dbReference type="ChEBI" id="CHEBI:15377"/>
        <dbReference type="ChEBI" id="CHEBI:15378"/>
        <dbReference type="ChEBI" id="CHEBI:30616"/>
        <dbReference type="ChEBI" id="CHEBI:43474"/>
        <dbReference type="ChEBI" id="CHEBI:456216"/>
        <dbReference type="EC" id="3.6.4.13"/>
    </reaction>
</comment>
<dbReference type="PANTHER" id="PTHR47958">
    <property type="entry name" value="ATP-DEPENDENT RNA HELICASE DBP3"/>
    <property type="match status" value="1"/>
</dbReference>
<evidence type="ECO:0000256" key="3">
    <source>
        <dbReference type="ARBA" id="ARBA00022801"/>
    </source>
</evidence>
<dbReference type="OrthoDB" id="196131at2759"/>
<dbReference type="KEGG" id="eiv:EIN_227320"/>
<dbReference type="CDD" id="cd17967">
    <property type="entry name" value="DEADc_DDX3_DDX4"/>
    <property type="match status" value="1"/>
</dbReference>
<dbReference type="Proteomes" id="UP000014680">
    <property type="component" value="Unassembled WGS sequence"/>
</dbReference>
<feature type="region of interest" description="Disordered" evidence="9">
    <location>
        <begin position="1"/>
        <end position="94"/>
    </location>
</feature>
<dbReference type="GeneID" id="14887298"/>
<reference evidence="12 13" key="1">
    <citation type="submission" date="2012-10" db="EMBL/GenBank/DDBJ databases">
        <authorList>
            <person name="Zafar N."/>
            <person name="Inman J."/>
            <person name="Hall N."/>
            <person name="Lorenzi H."/>
            <person name="Caler E."/>
        </authorList>
    </citation>
    <scope>NUCLEOTIDE SEQUENCE [LARGE SCALE GENOMIC DNA]</scope>
    <source>
        <strain evidence="12 13">IP1</strain>
    </source>
</reference>
<dbReference type="OMA" id="CYRSWVR"/>
<dbReference type="PROSITE" id="PS51194">
    <property type="entry name" value="HELICASE_CTER"/>
    <property type="match status" value="1"/>
</dbReference>
<dbReference type="InterPro" id="IPR027417">
    <property type="entry name" value="P-loop_NTPase"/>
</dbReference>
<proteinExistence type="inferred from homology"/>
<protein>
    <recommendedName>
        <fullName evidence="1">RNA helicase</fullName>
        <ecNumber evidence="1">3.6.4.13</ecNumber>
    </recommendedName>
</protein>
<comment type="similarity">
    <text evidence="8">Belongs to the DEAD box helicase family.</text>
</comment>
<dbReference type="FunFam" id="3.40.50.300:FF:000397">
    <property type="entry name" value="Probable ATP-dependent RNA helicase DDX4"/>
    <property type="match status" value="1"/>
</dbReference>
<evidence type="ECO:0000313" key="12">
    <source>
        <dbReference type="EMBL" id="ELP88319.1"/>
    </source>
</evidence>
<feature type="domain" description="Helicase ATP-binding" evidence="10">
    <location>
        <begin position="154"/>
        <end position="339"/>
    </location>
</feature>
<dbReference type="EMBL" id="KB206756">
    <property type="protein sequence ID" value="ELP88319.1"/>
    <property type="molecule type" value="Genomic_DNA"/>
</dbReference>
<feature type="compositionally biased region" description="Polar residues" evidence="9">
    <location>
        <begin position="31"/>
        <end position="63"/>
    </location>
</feature>
<evidence type="ECO:0000256" key="7">
    <source>
        <dbReference type="ARBA" id="ARBA00047984"/>
    </source>
</evidence>
<dbReference type="Gene3D" id="3.40.50.300">
    <property type="entry name" value="P-loop containing nucleotide triphosphate hydrolases"/>
    <property type="match status" value="2"/>
</dbReference>
<feature type="compositionally biased region" description="Polar residues" evidence="9">
    <location>
        <begin position="13"/>
        <end position="25"/>
    </location>
</feature>
<dbReference type="PROSITE" id="PS51192">
    <property type="entry name" value="HELICASE_ATP_BIND_1"/>
    <property type="match status" value="1"/>
</dbReference>
<keyword evidence="3 8" id="KW-0378">Hydrolase</keyword>
<feature type="domain" description="Helicase C-terminal" evidence="11">
    <location>
        <begin position="350"/>
        <end position="511"/>
    </location>
</feature>
<dbReference type="FunFam" id="3.40.50.300:FF:000008">
    <property type="entry name" value="ATP-dependent RNA helicase RhlB"/>
    <property type="match status" value="1"/>
</dbReference>
<dbReference type="InterPro" id="IPR044763">
    <property type="entry name" value="Ded1/Dbp1_DEADc"/>
</dbReference>